<evidence type="ECO:0000313" key="2">
    <source>
        <dbReference type="EMBL" id="REL27078.1"/>
    </source>
</evidence>
<feature type="signal peptide" evidence="1">
    <location>
        <begin position="1"/>
        <end position="21"/>
    </location>
</feature>
<keyword evidence="1" id="KW-0732">Signal</keyword>
<dbReference type="RefSeq" id="WP_116008169.1">
    <property type="nucleotide sequence ID" value="NZ_QUOU01000001.1"/>
</dbReference>
<evidence type="ECO:0000256" key="1">
    <source>
        <dbReference type="SAM" id="SignalP"/>
    </source>
</evidence>
<gene>
    <name evidence="2" type="ORF">DXX93_11215</name>
</gene>
<dbReference type="EMBL" id="QUOU01000001">
    <property type="protein sequence ID" value="REL27078.1"/>
    <property type="molecule type" value="Genomic_DNA"/>
</dbReference>
<comment type="caution">
    <text evidence="2">The sequence shown here is derived from an EMBL/GenBank/DDBJ whole genome shotgun (WGS) entry which is preliminary data.</text>
</comment>
<feature type="chain" id="PRO_5017797542" evidence="1">
    <location>
        <begin position="22"/>
        <end position="182"/>
    </location>
</feature>
<sequence>MNLFSKILFLTITLFAHQADALTIQQDNFIYTQADKWKNIIGLSQGGFILKKDSQIMTFESWKMRELLGKHKEYVKSLNSNQPLYGVEDFIFCSLGEKCIDDSLKRHLMHVIPPNKDDISLGDSCASKEVKCVVFNTEIDEYTFEAYIYSHTNENYFIRILTNIDSKTIFLNHLNQIELDPK</sequence>
<reference evidence="2 3" key="1">
    <citation type="submission" date="2018-08" db="EMBL/GenBank/DDBJ databases">
        <title>Thalassotalea euphylliae genome.</title>
        <authorList>
            <person name="Summers S."/>
            <person name="Rice S.A."/>
            <person name="Freckelton M.L."/>
            <person name="Nedved B.T."/>
            <person name="Hadfield M.G."/>
        </authorList>
    </citation>
    <scope>NUCLEOTIDE SEQUENCE [LARGE SCALE GENOMIC DNA]</scope>
    <source>
        <strain evidence="2 3">H1</strain>
    </source>
</reference>
<dbReference type="Proteomes" id="UP000256478">
    <property type="component" value="Unassembled WGS sequence"/>
</dbReference>
<accession>A0A3E0TRF6</accession>
<dbReference type="AlphaFoldDB" id="A0A3E0TRF6"/>
<organism evidence="2 3">
    <name type="scientific">Thalassotalea euphylliae</name>
    <dbReference type="NCBI Taxonomy" id="1655234"/>
    <lineage>
        <taxon>Bacteria</taxon>
        <taxon>Pseudomonadati</taxon>
        <taxon>Pseudomonadota</taxon>
        <taxon>Gammaproteobacteria</taxon>
        <taxon>Alteromonadales</taxon>
        <taxon>Colwelliaceae</taxon>
        <taxon>Thalassotalea</taxon>
    </lineage>
</organism>
<protein>
    <submittedName>
        <fullName evidence="2">Uncharacterized protein</fullName>
    </submittedName>
</protein>
<proteinExistence type="predicted"/>
<name>A0A3E0TRF6_9GAMM</name>
<evidence type="ECO:0000313" key="3">
    <source>
        <dbReference type="Proteomes" id="UP000256478"/>
    </source>
</evidence>